<gene>
    <name evidence="3" type="ORF">DW888_05130</name>
</gene>
<keyword evidence="1" id="KW-0732">Signal</keyword>
<dbReference type="InterPro" id="IPR000782">
    <property type="entry name" value="FAS1_domain"/>
</dbReference>
<evidence type="ECO:0000259" key="2">
    <source>
        <dbReference type="PROSITE" id="PS50213"/>
    </source>
</evidence>
<protein>
    <submittedName>
        <fullName evidence="3">DUF5108 domain-containing protein</fullName>
    </submittedName>
</protein>
<feature type="signal peptide" evidence="1">
    <location>
        <begin position="1"/>
        <end position="20"/>
    </location>
</feature>
<feature type="chain" id="PRO_5018989073" evidence="1">
    <location>
        <begin position="21"/>
        <end position="517"/>
    </location>
</feature>
<organism evidence="3 4">
    <name type="scientific">Bacteroides nordii</name>
    <dbReference type="NCBI Taxonomy" id="291645"/>
    <lineage>
        <taxon>Bacteria</taxon>
        <taxon>Pseudomonadati</taxon>
        <taxon>Bacteroidota</taxon>
        <taxon>Bacteroidia</taxon>
        <taxon>Bacteroidales</taxon>
        <taxon>Bacteroidaceae</taxon>
        <taxon>Bacteroides</taxon>
    </lineage>
</organism>
<dbReference type="PANTHER" id="PTHR10900">
    <property type="entry name" value="PERIOSTIN-RELATED"/>
    <property type="match status" value="1"/>
</dbReference>
<dbReference type="Proteomes" id="UP000284379">
    <property type="component" value="Unassembled WGS sequence"/>
</dbReference>
<proteinExistence type="predicted"/>
<dbReference type="Pfam" id="PF02469">
    <property type="entry name" value="Fasciclin"/>
    <property type="match status" value="2"/>
</dbReference>
<feature type="domain" description="FAS1" evidence="2">
    <location>
        <begin position="34"/>
        <end position="172"/>
    </location>
</feature>
<dbReference type="PROSITE" id="PS50213">
    <property type="entry name" value="FAS1"/>
    <property type="match status" value="2"/>
</dbReference>
<dbReference type="EMBL" id="QSGO01000003">
    <property type="protein sequence ID" value="RHB37182.1"/>
    <property type="molecule type" value="Genomic_DNA"/>
</dbReference>
<evidence type="ECO:0000313" key="4">
    <source>
        <dbReference type="Proteomes" id="UP000284379"/>
    </source>
</evidence>
<feature type="domain" description="FAS1" evidence="2">
    <location>
        <begin position="174"/>
        <end position="335"/>
    </location>
</feature>
<dbReference type="SMART" id="SM00554">
    <property type="entry name" value="FAS1"/>
    <property type="match status" value="2"/>
</dbReference>
<sequence length="517" mass="58394">MKRVVILLAAAFTLMWGACSDPYADQVFKDTDKMPAASFMEANEDVYSLWVDLLKYTGLFNTVNLNMDYTCFVPDNEAMHKYLQAKGKSSVRELDMEEASNLVRYHTIASKQYTTSDFPDGMFPDSTASGDYLSLEMREGGFQAFYINDEARIKELNITATNAVIHLLESVLTPVTGTIVDNLDENYTLMLDLLNKTGYEKLLSSIYMNGVKYRYTLFAVPDDVFAEAGINSVASLAAYLGETNTNYTDPANKVNRYVGYHIANSAYSFADMNTDIDNNTSKNVSMMASNTLISMRLVNEMFFLNYNEETKKGISVTRKNLNCKNGVIHVVDGMMEITEPKATKVTWDLTDYPELAGVCEKYQLENQSKTYTRSLAYDILNCYKLSGGYGSDYTYHLANKNEVMYKASNHDCMFLNLGKYGWIQMESPMIIAGKYKMSLVHYNQALKTKEGRWSVIVDGEYVGVQVTTWGNSTSKSEMITTTIGEVEFTESVPHTVRFMAGDDYYSYLDCLIFEPIN</sequence>
<dbReference type="InterPro" id="IPR050904">
    <property type="entry name" value="Adhesion/Biosynth-related"/>
</dbReference>
<reference evidence="3 4" key="1">
    <citation type="submission" date="2018-08" db="EMBL/GenBank/DDBJ databases">
        <title>A genome reference for cultivated species of the human gut microbiota.</title>
        <authorList>
            <person name="Zou Y."/>
            <person name="Xue W."/>
            <person name="Luo G."/>
        </authorList>
    </citation>
    <scope>NUCLEOTIDE SEQUENCE [LARGE SCALE GENOMIC DNA]</scope>
    <source>
        <strain evidence="3 4">AM40-30BH</strain>
    </source>
</reference>
<dbReference type="PROSITE" id="PS51257">
    <property type="entry name" value="PROKAR_LIPOPROTEIN"/>
    <property type="match status" value="1"/>
</dbReference>
<dbReference type="Gene3D" id="2.30.180.10">
    <property type="entry name" value="FAS1 domain"/>
    <property type="match status" value="2"/>
</dbReference>
<dbReference type="AlphaFoldDB" id="A0A413VUH1"/>
<evidence type="ECO:0000313" key="3">
    <source>
        <dbReference type="EMBL" id="RHB37182.1"/>
    </source>
</evidence>
<name>A0A413VUH1_9BACE</name>
<dbReference type="InterPro" id="IPR036378">
    <property type="entry name" value="FAS1_dom_sf"/>
</dbReference>
<accession>A0A413VUH1</accession>
<dbReference type="PANTHER" id="PTHR10900:SF77">
    <property type="entry name" value="FI19380P1"/>
    <property type="match status" value="1"/>
</dbReference>
<evidence type="ECO:0000256" key="1">
    <source>
        <dbReference type="SAM" id="SignalP"/>
    </source>
</evidence>
<dbReference type="SUPFAM" id="SSF82153">
    <property type="entry name" value="FAS1 domain"/>
    <property type="match status" value="2"/>
</dbReference>
<dbReference type="RefSeq" id="WP_122201117.1">
    <property type="nucleotide sequence ID" value="NZ_CABJFV010000003.1"/>
</dbReference>
<comment type="caution">
    <text evidence="3">The sequence shown here is derived from an EMBL/GenBank/DDBJ whole genome shotgun (WGS) entry which is preliminary data.</text>
</comment>